<reference evidence="1 2" key="1">
    <citation type="journal article" date="2013" name="Nat. Genet.">
        <title>The genome of the hydatid tapeworm Echinococcus granulosus.</title>
        <authorList>
            <person name="Zheng H."/>
            <person name="Zhang W."/>
            <person name="Zhang L."/>
            <person name="Zhang Z."/>
            <person name="Li J."/>
            <person name="Lu G."/>
            <person name="Zhu Y."/>
            <person name="Wang Y."/>
            <person name="Huang Y."/>
            <person name="Liu J."/>
            <person name="Kang H."/>
            <person name="Chen J."/>
            <person name="Wang L."/>
            <person name="Chen A."/>
            <person name="Yu S."/>
            <person name="Gao Z."/>
            <person name="Jin L."/>
            <person name="Gu W."/>
            <person name="Wang Z."/>
            <person name="Zhao L."/>
            <person name="Shi B."/>
            <person name="Wen H."/>
            <person name="Lin R."/>
            <person name="Jones M.K."/>
            <person name="Brejova B."/>
            <person name="Vinar T."/>
            <person name="Zhao G."/>
            <person name="McManus D.P."/>
            <person name="Chen Z."/>
            <person name="Zhou Y."/>
            <person name="Wang S."/>
        </authorList>
    </citation>
    <scope>NUCLEOTIDE SEQUENCE [LARGE SCALE GENOMIC DNA]</scope>
</reference>
<comment type="caution">
    <text evidence="1">The sequence shown here is derived from an EMBL/GenBank/DDBJ whole genome shotgun (WGS) entry which is preliminary data.</text>
</comment>
<name>W6UR43_ECHGR</name>
<dbReference type="RefSeq" id="XP_024347085.1">
    <property type="nucleotide sequence ID" value="XM_024498495.1"/>
</dbReference>
<protein>
    <submittedName>
        <fullName evidence="1">Uncharacterized protein</fullName>
    </submittedName>
</protein>
<evidence type="ECO:0000313" key="2">
    <source>
        <dbReference type="Proteomes" id="UP000019149"/>
    </source>
</evidence>
<gene>
    <name evidence="1" type="ORF">EGR_09246</name>
</gene>
<dbReference type="AlphaFoldDB" id="W6UR43"/>
<dbReference type="GeneID" id="36344961"/>
<organism evidence="1 2">
    <name type="scientific">Echinococcus granulosus</name>
    <name type="common">Hydatid tapeworm</name>
    <dbReference type="NCBI Taxonomy" id="6210"/>
    <lineage>
        <taxon>Eukaryota</taxon>
        <taxon>Metazoa</taxon>
        <taxon>Spiralia</taxon>
        <taxon>Lophotrochozoa</taxon>
        <taxon>Platyhelminthes</taxon>
        <taxon>Cestoda</taxon>
        <taxon>Eucestoda</taxon>
        <taxon>Cyclophyllidea</taxon>
        <taxon>Taeniidae</taxon>
        <taxon>Echinococcus</taxon>
        <taxon>Echinococcus granulosus group</taxon>
    </lineage>
</organism>
<keyword evidence="2" id="KW-1185">Reference proteome</keyword>
<sequence length="120" mass="14062">MFDMHFSTSRSFDCHPPCNQVFILPPLSSLSHPVTLSIRPFRHPYSTLLTWLFNQKLLFCASQDNRHLSHVFGKINCCPDFAFNLQRRLGLLSASMQLVCNNNYKRQSRVMQMYSRAFLF</sequence>
<dbReference type="EMBL" id="APAU02000139">
    <property type="protein sequence ID" value="EUB55889.1"/>
    <property type="molecule type" value="Genomic_DNA"/>
</dbReference>
<proteinExistence type="predicted"/>
<accession>W6UR43</accession>
<evidence type="ECO:0000313" key="1">
    <source>
        <dbReference type="EMBL" id="EUB55889.1"/>
    </source>
</evidence>
<dbReference type="Proteomes" id="UP000019149">
    <property type="component" value="Unassembled WGS sequence"/>
</dbReference>
<dbReference type="CTD" id="36344961"/>
<dbReference type="KEGG" id="egl:EGR_09246"/>